<dbReference type="Gene3D" id="3.30.160.100">
    <property type="entry name" value="Ribosome hibernation promotion factor-like"/>
    <property type="match status" value="1"/>
</dbReference>
<dbReference type="RefSeq" id="WP_063274763.1">
    <property type="nucleotide sequence ID" value="NZ_LQMT02000007.1"/>
</dbReference>
<gene>
    <name evidence="3" type="ORF">AVR91_0205865</name>
</gene>
<evidence type="ECO:0000256" key="1">
    <source>
        <dbReference type="ARBA" id="ARBA00022845"/>
    </source>
</evidence>
<comment type="caution">
    <text evidence="3">The sequence shown here is derived from an EMBL/GenBank/DDBJ whole genome shotgun (WGS) entry which is preliminary data.</text>
</comment>
<dbReference type="Pfam" id="PF02482">
    <property type="entry name" value="Ribosomal_S30AE"/>
    <property type="match status" value="1"/>
</dbReference>
<sequence length="267" mass="29909">MRTKETMTKPEVRVAVRGDIEPDSASLAAAKVSRLMRLAHRPVLAASVRLTKYGDPAREQSVTAQVSLDVNGRPVRAQAAAPSVDEAIDRMDAKLRRQLEKSALHWEARRGGRPVPDPGEWRHESAPAVREPWFPRPEKEREIVRHKSYSMARSTVDEAFVDMHLLDYDFHLFTEAGTGQDSVLYHAGPTMHRLAQIVPPGPHDLSPFKLPLTISRRPAPFLSTVEAVERLGLTGLPFLFYLDAERGRGSVLYHRYDGHYGLITPAV</sequence>
<dbReference type="EMBL" id="LQMT02000007">
    <property type="protein sequence ID" value="ONF73638.1"/>
    <property type="molecule type" value="Genomic_DNA"/>
</dbReference>
<dbReference type="GO" id="GO:0022627">
    <property type="term" value="C:cytosolic small ribosomal subunit"/>
    <property type="evidence" value="ECO:0007669"/>
    <property type="project" value="TreeGrafter"/>
</dbReference>
<keyword evidence="1" id="KW-0810">Translation regulation</keyword>
<dbReference type="AlphaFoldDB" id="A0A1W2M194"/>
<evidence type="ECO:0000313" key="3">
    <source>
        <dbReference type="EMBL" id="ONF73638.1"/>
    </source>
</evidence>
<dbReference type="SUPFAM" id="SSF69754">
    <property type="entry name" value="Ribosome binding protein Y (YfiA homologue)"/>
    <property type="match status" value="1"/>
</dbReference>
<dbReference type="InterPro" id="IPR050574">
    <property type="entry name" value="HPF/YfiA_ribosome-assoc"/>
</dbReference>
<dbReference type="PANTHER" id="PTHR33231:SF1">
    <property type="entry name" value="30S RIBOSOMAL PROTEIN"/>
    <property type="match status" value="1"/>
</dbReference>
<dbReference type="InterPro" id="IPR036567">
    <property type="entry name" value="RHF-like"/>
</dbReference>
<protein>
    <submittedName>
        <fullName evidence="3">Integrase</fullName>
    </submittedName>
</protein>
<dbReference type="OrthoDB" id="3825664at2"/>
<dbReference type="InterPro" id="IPR038416">
    <property type="entry name" value="Ribosom_S30AE_C_sf"/>
</dbReference>
<dbReference type="GO" id="GO:0045900">
    <property type="term" value="P:negative regulation of translational elongation"/>
    <property type="evidence" value="ECO:0007669"/>
    <property type="project" value="TreeGrafter"/>
</dbReference>
<evidence type="ECO:0000259" key="2">
    <source>
        <dbReference type="Pfam" id="PF16321"/>
    </source>
</evidence>
<dbReference type="InterPro" id="IPR032528">
    <property type="entry name" value="Ribosom_S30AE_C"/>
</dbReference>
<proteinExistence type="predicted"/>
<dbReference type="Pfam" id="PF16321">
    <property type="entry name" value="Ribosom_S30AE_C"/>
    <property type="match status" value="2"/>
</dbReference>
<feature type="domain" description="Sigma 54 modulation/S30EA ribosomal protein C-terminal" evidence="2">
    <location>
        <begin position="139"/>
        <end position="186"/>
    </location>
</feature>
<dbReference type="InterPro" id="IPR003489">
    <property type="entry name" value="RHF/RaiA"/>
</dbReference>
<name>A0A1W2M194_9PSEU</name>
<dbReference type="Gene3D" id="3.30.505.50">
    <property type="entry name" value="Sigma 54 modulation/S30EA ribosomal protein, C-terminal domain"/>
    <property type="match status" value="2"/>
</dbReference>
<accession>A0A1W2M194</accession>
<organism evidence="3 4">
    <name type="scientific">Amycolatopsis keratiniphila subsp. keratiniphila</name>
    <dbReference type="NCBI Taxonomy" id="227715"/>
    <lineage>
        <taxon>Bacteria</taxon>
        <taxon>Bacillati</taxon>
        <taxon>Actinomycetota</taxon>
        <taxon>Actinomycetes</taxon>
        <taxon>Pseudonocardiales</taxon>
        <taxon>Pseudonocardiaceae</taxon>
        <taxon>Amycolatopsis</taxon>
        <taxon>Amycolatopsis japonica group</taxon>
    </lineage>
</organism>
<dbReference type="Proteomes" id="UP000076660">
    <property type="component" value="Unassembled WGS sequence"/>
</dbReference>
<feature type="domain" description="Sigma 54 modulation/S30EA ribosomal protein C-terminal" evidence="2">
    <location>
        <begin position="219"/>
        <end position="262"/>
    </location>
</feature>
<reference evidence="3 4" key="1">
    <citation type="submission" date="2016-12" db="EMBL/GenBank/DDBJ databases">
        <title>Amycolatopsis keratiniphila subsp. keratiniphila genome sequencing and assembly.</title>
        <authorList>
            <person name="Mayilraj S."/>
            <person name="Kaur N."/>
        </authorList>
    </citation>
    <scope>NUCLEOTIDE SEQUENCE [LARGE SCALE GENOMIC DNA]</scope>
    <source>
        <strain evidence="3 4">DSM 44409</strain>
    </source>
</reference>
<evidence type="ECO:0000313" key="4">
    <source>
        <dbReference type="Proteomes" id="UP000076660"/>
    </source>
</evidence>
<dbReference type="GO" id="GO:0043024">
    <property type="term" value="F:ribosomal small subunit binding"/>
    <property type="evidence" value="ECO:0007669"/>
    <property type="project" value="TreeGrafter"/>
</dbReference>
<dbReference type="PANTHER" id="PTHR33231">
    <property type="entry name" value="30S RIBOSOMAL PROTEIN"/>
    <property type="match status" value="1"/>
</dbReference>